<dbReference type="EMBL" id="VCGU01000005">
    <property type="protein sequence ID" value="TRY75094.1"/>
    <property type="molecule type" value="Genomic_DNA"/>
</dbReference>
<dbReference type="GO" id="GO:0005829">
    <property type="term" value="C:cytosol"/>
    <property type="evidence" value="ECO:0007669"/>
    <property type="project" value="TreeGrafter"/>
</dbReference>
<dbReference type="InterPro" id="IPR013024">
    <property type="entry name" value="GGCT-like"/>
</dbReference>
<name>A0A553PBN9_TIGCA</name>
<dbReference type="GO" id="GO:0061929">
    <property type="term" value="F:gamma-glutamylaminecyclotransferase activity"/>
    <property type="evidence" value="ECO:0007669"/>
    <property type="project" value="InterPro"/>
</dbReference>
<dbReference type="InterPro" id="IPR039126">
    <property type="entry name" value="GGACT"/>
</dbReference>
<protein>
    <recommendedName>
        <fullName evidence="3">Gamma-glutamylcyclotransferase family protein</fullName>
    </recommendedName>
</protein>
<dbReference type="CDD" id="cd06661">
    <property type="entry name" value="GGCT_like"/>
    <property type="match status" value="1"/>
</dbReference>
<dbReference type="Proteomes" id="UP000318571">
    <property type="component" value="Chromosome 2"/>
</dbReference>
<evidence type="ECO:0000256" key="1">
    <source>
        <dbReference type="ARBA" id="ARBA00008861"/>
    </source>
</evidence>
<dbReference type="Pfam" id="PF06094">
    <property type="entry name" value="GGACT"/>
    <property type="match status" value="1"/>
</dbReference>
<evidence type="ECO:0000256" key="2">
    <source>
        <dbReference type="PIRSR" id="PIRSR639126-1"/>
    </source>
</evidence>
<feature type="active site" description="Proton acceptor" evidence="2">
    <location>
        <position position="111"/>
    </location>
</feature>
<dbReference type="STRING" id="6832.A0A553PBN9"/>
<comment type="similarity">
    <text evidence="1 3">Belongs to the gamma-glutamylcyclotransferase family.</text>
</comment>
<dbReference type="PANTHER" id="PTHR12510">
    <property type="entry name" value="TROPONIN C-AKIN-1 PROTEIN"/>
    <property type="match status" value="1"/>
</dbReference>
<organism evidence="5 6">
    <name type="scientific">Tigriopus californicus</name>
    <name type="common">Marine copepod</name>
    <dbReference type="NCBI Taxonomy" id="6832"/>
    <lineage>
        <taxon>Eukaryota</taxon>
        <taxon>Metazoa</taxon>
        <taxon>Ecdysozoa</taxon>
        <taxon>Arthropoda</taxon>
        <taxon>Crustacea</taxon>
        <taxon>Multicrustacea</taxon>
        <taxon>Hexanauplia</taxon>
        <taxon>Copepoda</taxon>
        <taxon>Harpacticoida</taxon>
        <taxon>Harpacticidae</taxon>
        <taxon>Tigriopus</taxon>
    </lineage>
</organism>
<accession>A0A553PBN9</accession>
<dbReference type="AlphaFoldDB" id="A0A553PBN9"/>
<gene>
    <name evidence="5" type="ORF">TCAL_00603</name>
</gene>
<dbReference type="PANTHER" id="PTHR12510:SF4">
    <property type="entry name" value="GAMMA-GLUTAMYLAMINECYCLOTRANSFERASE"/>
    <property type="match status" value="1"/>
</dbReference>
<sequence>MKLSMVRAKSPKSLKVKRDGGLKMALKCPHLVFVYGSLKRQQPNHEAWLANPDKGQAVFHAQGQTVKAFPLIVASRYNIPYLLDAPGMGRRVQGEVFAVNDLMLQNLDIMEDVPAFYSRGRASVELTDKSLIECWLYTLPDYKEELLQNECLANYASEELPLTPFVPRALRSTTDFYWEVKKTARKPDS</sequence>
<proteinExistence type="inferred from homology"/>
<reference evidence="5 6" key="1">
    <citation type="journal article" date="2018" name="Nat. Ecol. Evol.">
        <title>Genomic signatures of mitonuclear coevolution across populations of Tigriopus californicus.</title>
        <authorList>
            <person name="Barreto F.S."/>
            <person name="Watson E.T."/>
            <person name="Lima T.G."/>
            <person name="Willett C.S."/>
            <person name="Edmands S."/>
            <person name="Li W."/>
            <person name="Burton R.S."/>
        </authorList>
    </citation>
    <scope>NUCLEOTIDE SEQUENCE [LARGE SCALE GENOMIC DNA]</scope>
    <source>
        <strain evidence="5 6">San Diego</strain>
    </source>
</reference>
<dbReference type="Gene3D" id="3.10.490.10">
    <property type="entry name" value="Gamma-glutamyl cyclotransferase-like"/>
    <property type="match status" value="1"/>
</dbReference>
<evidence type="ECO:0000259" key="4">
    <source>
        <dbReference type="Pfam" id="PF06094"/>
    </source>
</evidence>
<evidence type="ECO:0000313" key="5">
    <source>
        <dbReference type="EMBL" id="TRY75094.1"/>
    </source>
</evidence>
<evidence type="ECO:0000256" key="3">
    <source>
        <dbReference type="RuleBase" id="RU367036"/>
    </source>
</evidence>
<keyword evidence="6" id="KW-1185">Reference proteome</keyword>
<dbReference type="OMA" id="NEKLECW"/>
<dbReference type="InterPro" id="IPR036568">
    <property type="entry name" value="GGCT-like_sf"/>
</dbReference>
<evidence type="ECO:0000313" key="6">
    <source>
        <dbReference type="Proteomes" id="UP000318571"/>
    </source>
</evidence>
<dbReference type="OrthoDB" id="113620at2759"/>
<feature type="domain" description="Gamma-glutamylcyclotransferase AIG2-like" evidence="4">
    <location>
        <begin position="32"/>
        <end position="145"/>
    </location>
</feature>
<dbReference type="InterPro" id="IPR009288">
    <property type="entry name" value="AIG2-like_dom"/>
</dbReference>
<dbReference type="SUPFAM" id="SSF110857">
    <property type="entry name" value="Gamma-glutamyl cyclotransferase-like"/>
    <property type="match status" value="1"/>
</dbReference>
<comment type="caution">
    <text evidence="5">The sequence shown here is derived from an EMBL/GenBank/DDBJ whole genome shotgun (WGS) entry which is preliminary data.</text>
</comment>